<reference evidence="6" key="1">
    <citation type="submission" date="2023-03" db="EMBL/GenBank/DDBJ databases">
        <title>Actinorhabdospora filicis NBRC 111898.</title>
        <authorList>
            <person name="Ichikawa N."/>
            <person name="Sato H."/>
            <person name="Tonouchi N."/>
        </authorList>
    </citation>
    <scope>NUCLEOTIDE SEQUENCE</scope>
    <source>
        <strain evidence="6">NBRC 111898</strain>
    </source>
</reference>
<protein>
    <submittedName>
        <fullName evidence="6">TetR family transcriptional regulator</fullName>
    </submittedName>
</protein>
<evidence type="ECO:0000256" key="2">
    <source>
        <dbReference type="ARBA" id="ARBA00023125"/>
    </source>
</evidence>
<dbReference type="PANTHER" id="PTHR47506:SF6">
    <property type="entry name" value="HTH-TYPE TRANSCRIPTIONAL REPRESSOR NEMR"/>
    <property type="match status" value="1"/>
</dbReference>
<gene>
    <name evidence="6" type="ORF">Afil01_59050</name>
</gene>
<evidence type="ECO:0000256" key="4">
    <source>
        <dbReference type="PROSITE-ProRule" id="PRU00335"/>
    </source>
</evidence>
<feature type="DNA-binding region" description="H-T-H motif" evidence="4">
    <location>
        <begin position="38"/>
        <end position="57"/>
    </location>
</feature>
<dbReference type="AlphaFoldDB" id="A0A9W6WCH8"/>
<dbReference type="PANTHER" id="PTHR47506">
    <property type="entry name" value="TRANSCRIPTIONAL REGULATORY PROTEIN"/>
    <property type="match status" value="1"/>
</dbReference>
<dbReference type="InterPro" id="IPR011075">
    <property type="entry name" value="TetR_C"/>
</dbReference>
<keyword evidence="7" id="KW-1185">Reference proteome</keyword>
<evidence type="ECO:0000313" key="6">
    <source>
        <dbReference type="EMBL" id="GLZ81098.1"/>
    </source>
</evidence>
<evidence type="ECO:0000256" key="1">
    <source>
        <dbReference type="ARBA" id="ARBA00023015"/>
    </source>
</evidence>
<dbReference type="InterPro" id="IPR009057">
    <property type="entry name" value="Homeodomain-like_sf"/>
</dbReference>
<name>A0A9W6WCH8_9ACTN</name>
<dbReference type="Pfam" id="PF00440">
    <property type="entry name" value="TetR_N"/>
    <property type="match status" value="1"/>
</dbReference>
<sequence>MTPSEATDGRRARGDRTRAAVLDTAVAMASVDGLNGITLGRLAAAHGVSKSGLFAHWTGKEDLQLAIVERAADQWTELVIVPAMAAPAGVRRLYMLHEHRMSFYDRRVLPGGCFFATAAHEFDDHPGPVRDAVFGALRAWLRKLRATATEAVELGELREDTDVKQLAFEIQAIGVAVVTHSRLLASTSAYEYSRRAVRDRLRALSPTPHLLDQFGEQP</sequence>
<dbReference type="InterPro" id="IPR036271">
    <property type="entry name" value="Tet_transcr_reg_TetR-rel_C_sf"/>
</dbReference>
<dbReference type="SUPFAM" id="SSF46689">
    <property type="entry name" value="Homeodomain-like"/>
    <property type="match status" value="1"/>
</dbReference>
<dbReference type="PROSITE" id="PS50977">
    <property type="entry name" value="HTH_TETR_2"/>
    <property type="match status" value="1"/>
</dbReference>
<dbReference type="RefSeq" id="WP_285666464.1">
    <property type="nucleotide sequence ID" value="NZ_BSTX01000005.1"/>
</dbReference>
<dbReference type="InterPro" id="IPR001647">
    <property type="entry name" value="HTH_TetR"/>
</dbReference>
<keyword evidence="2 4" id="KW-0238">DNA-binding</keyword>
<dbReference type="Gene3D" id="1.10.10.60">
    <property type="entry name" value="Homeodomain-like"/>
    <property type="match status" value="1"/>
</dbReference>
<dbReference type="Gene3D" id="1.10.357.10">
    <property type="entry name" value="Tetracycline Repressor, domain 2"/>
    <property type="match status" value="1"/>
</dbReference>
<evidence type="ECO:0000256" key="3">
    <source>
        <dbReference type="ARBA" id="ARBA00023163"/>
    </source>
</evidence>
<accession>A0A9W6WCH8</accession>
<keyword evidence="3" id="KW-0804">Transcription</keyword>
<feature type="domain" description="HTH tetR-type" evidence="5">
    <location>
        <begin position="15"/>
        <end position="75"/>
    </location>
</feature>
<keyword evidence="1" id="KW-0805">Transcription regulation</keyword>
<dbReference type="SUPFAM" id="SSF48498">
    <property type="entry name" value="Tetracyclin repressor-like, C-terminal domain"/>
    <property type="match status" value="1"/>
</dbReference>
<organism evidence="6 7">
    <name type="scientific">Actinorhabdospora filicis</name>
    <dbReference type="NCBI Taxonomy" id="1785913"/>
    <lineage>
        <taxon>Bacteria</taxon>
        <taxon>Bacillati</taxon>
        <taxon>Actinomycetota</taxon>
        <taxon>Actinomycetes</taxon>
        <taxon>Micromonosporales</taxon>
        <taxon>Micromonosporaceae</taxon>
        <taxon>Actinorhabdospora</taxon>
    </lineage>
</organism>
<dbReference type="Pfam" id="PF16925">
    <property type="entry name" value="TetR_C_13"/>
    <property type="match status" value="1"/>
</dbReference>
<evidence type="ECO:0000313" key="7">
    <source>
        <dbReference type="Proteomes" id="UP001165079"/>
    </source>
</evidence>
<dbReference type="Proteomes" id="UP001165079">
    <property type="component" value="Unassembled WGS sequence"/>
</dbReference>
<evidence type="ECO:0000259" key="5">
    <source>
        <dbReference type="PROSITE" id="PS50977"/>
    </source>
</evidence>
<proteinExistence type="predicted"/>
<dbReference type="EMBL" id="BSTX01000005">
    <property type="protein sequence ID" value="GLZ81098.1"/>
    <property type="molecule type" value="Genomic_DNA"/>
</dbReference>
<comment type="caution">
    <text evidence="6">The sequence shown here is derived from an EMBL/GenBank/DDBJ whole genome shotgun (WGS) entry which is preliminary data.</text>
</comment>
<dbReference type="GO" id="GO:0003677">
    <property type="term" value="F:DNA binding"/>
    <property type="evidence" value="ECO:0007669"/>
    <property type="project" value="UniProtKB-UniRule"/>
</dbReference>